<accession>A0A8J5GDT2</accession>
<dbReference type="PANTHER" id="PTHR35474:SF1">
    <property type="entry name" value="ATP PHOSPHORIBOSYLTRANSFERASE REGULATORY SUBUNIT"/>
    <property type="match status" value="1"/>
</dbReference>
<dbReference type="AlphaFoldDB" id="A0A8J5GDT2"/>
<proteinExistence type="predicted"/>
<gene>
    <name evidence="1" type="ORF">ZIOFF_036467</name>
</gene>
<evidence type="ECO:0000313" key="1">
    <source>
        <dbReference type="EMBL" id="KAG6504136.1"/>
    </source>
</evidence>
<dbReference type="PANTHER" id="PTHR35474">
    <property type="entry name" value="ATP PHOSPHORIBOSYLTRANSFERASE REGULATORY SUBUNIT"/>
    <property type="match status" value="1"/>
</dbReference>
<organism evidence="1 2">
    <name type="scientific">Zingiber officinale</name>
    <name type="common">Ginger</name>
    <name type="synonym">Amomum zingiber</name>
    <dbReference type="NCBI Taxonomy" id="94328"/>
    <lineage>
        <taxon>Eukaryota</taxon>
        <taxon>Viridiplantae</taxon>
        <taxon>Streptophyta</taxon>
        <taxon>Embryophyta</taxon>
        <taxon>Tracheophyta</taxon>
        <taxon>Spermatophyta</taxon>
        <taxon>Magnoliopsida</taxon>
        <taxon>Liliopsida</taxon>
        <taxon>Zingiberales</taxon>
        <taxon>Zingiberaceae</taxon>
        <taxon>Zingiber</taxon>
    </lineage>
</organism>
<dbReference type="EMBL" id="JACMSC010000010">
    <property type="protein sequence ID" value="KAG6504136.1"/>
    <property type="molecule type" value="Genomic_DNA"/>
</dbReference>
<keyword evidence="2" id="KW-1185">Reference proteome</keyword>
<sequence>MASCSVSASVSFSASRCRRLYFSDRYRRRYLLLGSLSLPSPNRPLSATPHASKRFSSYGQETVEVVPNPRAWDGNLGGLGYEEDDDEEDDEDEDDRSLDLLVRFLNSVFRKISRRARRAVRAVLPPAIPTKLVIHGFFATFYEGLNFCCHLVEQFFHSLMLQFRFQSQVLEVVAYSACRKLLVLKEVGFSVNGVLILATLWILKAFLEEHQDRE</sequence>
<evidence type="ECO:0000313" key="2">
    <source>
        <dbReference type="Proteomes" id="UP000734854"/>
    </source>
</evidence>
<name>A0A8J5GDT2_ZINOF</name>
<dbReference type="GO" id="GO:0009787">
    <property type="term" value="P:regulation of abscisic acid-activated signaling pathway"/>
    <property type="evidence" value="ECO:0007669"/>
    <property type="project" value="InterPro"/>
</dbReference>
<dbReference type="GO" id="GO:0010100">
    <property type="term" value="P:negative regulation of photomorphogenesis"/>
    <property type="evidence" value="ECO:0007669"/>
    <property type="project" value="InterPro"/>
</dbReference>
<protein>
    <submittedName>
        <fullName evidence="1">Uncharacterized protein</fullName>
    </submittedName>
</protein>
<reference evidence="1 2" key="1">
    <citation type="submission" date="2020-08" db="EMBL/GenBank/DDBJ databases">
        <title>Plant Genome Project.</title>
        <authorList>
            <person name="Zhang R.-G."/>
        </authorList>
    </citation>
    <scope>NUCLEOTIDE SEQUENCE [LARGE SCALE GENOMIC DNA]</scope>
    <source>
        <tissue evidence="1">Rhizome</tissue>
    </source>
</reference>
<comment type="caution">
    <text evidence="1">The sequence shown here is derived from an EMBL/GenBank/DDBJ whole genome shotgun (WGS) entry which is preliminary data.</text>
</comment>
<dbReference type="Proteomes" id="UP000734854">
    <property type="component" value="Unassembled WGS sequence"/>
</dbReference>
<dbReference type="InterPro" id="IPR039324">
    <property type="entry name" value="SHW1"/>
</dbReference>